<protein>
    <recommendedName>
        <fullName evidence="3">PDZ domain-containing protein</fullName>
    </recommendedName>
</protein>
<gene>
    <name evidence="4" type="ORF">DOO78_06320</name>
</gene>
<accession>A0A327MBZ9</accession>
<evidence type="ECO:0000313" key="4">
    <source>
        <dbReference type="EMBL" id="RAI59862.1"/>
    </source>
</evidence>
<evidence type="ECO:0000256" key="2">
    <source>
        <dbReference type="ARBA" id="ARBA00022801"/>
    </source>
</evidence>
<dbReference type="SUPFAM" id="SSF50156">
    <property type="entry name" value="PDZ domain-like"/>
    <property type="match status" value="2"/>
</dbReference>
<sequence>MRCSARPAWCARRSTCRSFSIRASSPDLPRMRPTRALLALAAVLIAAPARAEVPPPPGFADLVAAVQPAVVRIETLEHAATAPRGHGARPAQAPPELLGAGSGFLVDAEGTVVTNHHVAGEAQRITVTLADGRDFPARLLGSDPATDIAVLRIALPLGAPPLPFLSFAAGAPPRPGDWALVVGNPFGLGASVSLGIVSARGRNLGGLAWGELIQTDAAINPGNSGGPLFDATGHVAGVTTAIVTPTGSSVGIGFAVPAQVAAPVVTALAAEGRVRRGWLGLQAQAMTRELSRAMGGAPPQGALVDAVAPDGPAARAGLQPGDVITALDGLPAEGPLAIAHGIALRAPGSAAALSVWRAGQERVLTARLAETPPPPAAAPPPVPEHHGYGLAFGPINRGARAAQHLPPELQGALVTRVTPGGTAEAAGLRTGDIILGIGTAAIRGPQEAAAALRAAGSEGVALRLLREDAAIYVALPAPG</sequence>
<keyword evidence="5" id="KW-1185">Reference proteome</keyword>
<dbReference type="InterPro" id="IPR001478">
    <property type="entry name" value="PDZ"/>
</dbReference>
<dbReference type="InterPro" id="IPR041489">
    <property type="entry name" value="PDZ_6"/>
</dbReference>
<keyword evidence="1" id="KW-0645">Protease</keyword>
<dbReference type="AlphaFoldDB" id="A0A327MBZ9"/>
<evidence type="ECO:0000313" key="5">
    <source>
        <dbReference type="Proteomes" id="UP000249065"/>
    </source>
</evidence>
<dbReference type="InterPro" id="IPR036034">
    <property type="entry name" value="PDZ_sf"/>
</dbReference>
<dbReference type="GO" id="GO:0006508">
    <property type="term" value="P:proteolysis"/>
    <property type="evidence" value="ECO:0007669"/>
    <property type="project" value="UniProtKB-KW"/>
</dbReference>
<dbReference type="PANTHER" id="PTHR43343">
    <property type="entry name" value="PEPTIDASE S12"/>
    <property type="match status" value="1"/>
</dbReference>
<dbReference type="SUPFAM" id="SSF50494">
    <property type="entry name" value="Trypsin-like serine proteases"/>
    <property type="match status" value="1"/>
</dbReference>
<dbReference type="InterPro" id="IPR009003">
    <property type="entry name" value="Peptidase_S1_PA"/>
</dbReference>
<dbReference type="InterPro" id="IPR001940">
    <property type="entry name" value="Peptidase_S1C"/>
</dbReference>
<feature type="domain" description="PDZ" evidence="3">
    <location>
        <begin position="268"/>
        <end position="359"/>
    </location>
</feature>
<dbReference type="Gene3D" id="2.40.10.120">
    <property type="match status" value="1"/>
</dbReference>
<keyword evidence="2" id="KW-0378">Hydrolase</keyword>
<dbReference type="PANTHER" id="PTHR43343:SF3">
    <property type="entry name" value="PROTEASE DO-LIKE 8, CHLOROPLASTIC"/>
    <property type="match status" value="1"/>
</dbReference>
<organism evidence="4 5">
    <name type="scientific">Roseicella frigidaeris</name>
    <dbReference type="NCBI Taxonomy" id="2230885"/>
    <lineage>
        <taxon>Bacteria</taxon>
        <taxon>Pseudomonadati</taxon>
        <taxon>Pseudomonadota</taxon>
        <taxon>Alphaproteobacteria</taxon>
        <taxon>Acetobacterales</taxon>
        <taxon>Roseomonadaceae</taxon>
        <taxon>Roseicella</taxon>
    </lineage>
</organism>
<dbReference type="GO" id="GO:0004252">
    <property type="term" value="F:serine-type endopeptidase activity"/>
    <property type="evidence" value="ECO:0007669"/>
    <property type="project" value="InterPro"/>
</dbReference>
<dbReference type="EMBL" id="QLIX01000003">
    <property type="protein sequence ID" value="RAI59862.1"/>
    <property type="molecule type" value="Genomic_DNA"/>
</dbReference>
<comment type="caution">
    <text evidence="4">The sequence shown here is derived from an EMBL/GenBank/DDBJ whole genome shotgun (WGS) entry which is preliminary data.</text>
</comment>
<dbReference type="PROSITE" id="PS50106">
    <property type="entry name" value="PDZ"/>
    <property type="match status" value="2"/>
</dbReference>
<proteinExistence type="predicted"/>
<evidence type="ECO:0000259" key="3">
    <source>
        <dbReference type="PROSITE" id="PS50106"/>
    </source>
</evidence>
<reference evidence="5" key="1">
    <citation type="submission" date="2018-06" db="EMBL/GenBank/DDBJ databases">
        <authorList>
            <person name="Khan S.A."/>
        </authorList>
    </citation>
    <scope>NUCLEOTIDE SEQUENCE [LARGE SCALE GENOMIC DNA]</scope>
    <source>
        <strain evidence="5">DB-1506</strain>
    </source>
</reference>
<dbReference type="InterPro" id="IPR051201">
    <property type="entry name" value="Chloro_Bact_Ser_Proteases"/>
</dbReference>
<dbReference type="Pfam" id="PF13365">
    <property type="entry name" value="Trypsin_2"/>
    <property type="match status" value="1"/>
</dbReference>
<dbReference type="SMART" id="SM00228">
    <property type="entry name" value="PDZ"/>
    <property type="match status" value="2"/>
</dbReference>
<dbReference type="Pfam" id="PF17820">
    <property type="entry name" value="PDZ_6"/>
    <property type="match status" value="2"/>
</dbReference>
<evidence type="ECO:0000256" key="1">
    <source>
        <dbReference type="ARBA" id="ARBA00022670"/>
    </source>
</evidence>
<dbReference type="OrthoDB" id="9758917at2"/>
<dbReference type="Gene3D" id="2.30.42.10">
    <property type="match status" value="2"/>
</dbReference>
<dbReference type="Proteomes" id="UP000249065">
    <property type="component" value="Unassembled WGS sequence"/>
</dbReference>
<dbReference type="PRINTS" id="PR00834">
    <property type="entry name" value="PROTEASES2C"/>
</dbReference>
<feature type="domain" description="PDZ" evidence="3">
    <location>
        <begin position="389"/>
        <end position="458"/>
    </location>
</feature>
<name>A0A327MBZ9_9PROT</name>